<gene>
    <name evidence="5" type="ORF">TSOC_011759</name>
</gene>
<evidence type="ECO:0000256" key="4">
    <source>
        <dbReference type="ARBA" id="ARBA00023316"/>
    </source>
</evidence>
<keyword evidence="3" id="KW-0325">Glycoprotein</keyword>
<keyword evidence="6" id="KW-1185">Reference proteome</keyword>
<dbReference type="InterPro" id="IPR013320">
    <property type="entry name" value="ConA-like_dom_sf"/>
</dbReference>
<dbReference type="Gene3D" id="2.60.120.200">
    <property type="match status" value="1"/>
</dbReference>
<dbReference type="GO" id="GO:0015926">
    <property type="term" value="F:glucosidase activity"/>
    <property type="evidence" value="ECO:0007669"/>
    <property type="project" value="TreeGrafter"/>
</dbReference>
<evidence type="ECO:0000313" key="6">
    <source>
        <dbReference type="Proteomes" id="UP000236333"/>
    </source>
</evidence>
<dbReference type="GO" id="GO:0005886">
    <property type="term" value="C:plasma membrane"/>
    <property type="evidence" value="ECO:0007669"/>
    <property type="project" value="TreeGrafter"/>
</dbReference>
<dbReference type="Pfam" id="PF03935">
    <property type="entry name" value="SKN1_KRE6_Sbg1"/>
    <property type="match status" value="1"/>
</dbReference>
<dbReference type="GO" id="GO:0005789">
    <property type="term" value="C:endoplasmic reticulum membrane"/>
    <property type="evidence" value="ECO:0007669"/>
    <property type="project" value="TreeGrafter"/>
</dbReference>
<dbReference type="PANTHER" id="PTHR31361:SF1">
    <property type="entry name" value="BETA-GLUCAN SYNTHESIS-ASSOCIATED PROTEIN KRE6-RELATED"/>
    <property type="match status" value="1"/>
</dbReference>
<accession>A0A2J7ZPS5</accession>
<reference evidence="5 6" key="1">
    <citation type="journal article" date="2017" name="Mol. Biol. Evol.">
        <title>The 4-celled Tetrabaena socialis nuclear genome reveals the essential components for genetic control of cell number at the origin of multicellularity in the volvocine lineage.</title>
        <authorList>
            <person name="Featherston J."/>
            <person name="Arakaki Y."/>
            <person name="Hanschen E.R."/>
            <person name="Ferris P.J."/>
            <person name="Michod R.E."/>
            <person name="Olson B.J.S.C."/>
            <person name="Nozaki H."/>
            <person name="Durand P.M."/>
        </authorList>
    </citation>
    <scope>NUCLEOTIDE SEQUENCE [LARGE SCALE GENOMIC DNA]</scope>
    <source>
        <strain evidence="5 6">NIES-571</strain>
    </source>
</reference>
<evidence type="ECO:0000313" key="5">
    <source>
        <dbReference type="EMBL" id="PNH02275.1"/>
    </source>
</evidence>
<comment type="subcellular location">
    <subcellularLocation>
        <location evidence="1">Membrane</location>
    </subcellularLocation>
</comment>
<dbReference type="SUPFAM" id="SSF49899">
    <property type="entry name" value="Concanavalin A-like lectins/glucanases"/>
    <property type="match status" value="1"/>
</dbReference>
<proteinExistence type="predicted"/>
<dbReference type="Proteomes" id="UP000236333">
    <property type="component" value="Unassembled WGS sequence"/>
</dbReference>
<comment type="caution">
    <text evidence="5">The sequence shown here is derived from an EMBL/GenBank/DDBJ whole genome shotgun (WGS) entry which is preliminary data.</text>
</comment>
<keyword evidence="2" id="KW-0472">Membrane</keyword>
<dbReference type="EMBL" id="PGGS01000686">
    <property type="protein sequence ID" value="PNH02275.1"/>
    <property type="molecule type" value="Genomic_DNA"/>
</dbReference>
<sequence>MLPQLPDQPLGGGVELNSIALKGATNAANQSVGDRLIPVDPQYININLAMSNNFAAISPQLPLPSSMEIDYVRIYQARSAINIGCDTAAFPSQVRAGQQRMGQRGAGSCAL</sequence>
<protein>
    <submittedName>
        <fullName evidence="5">Beta-glucan synthesis-associated protein SKN1</fullName>
    </submittedName>
</protein>
<dbReference type="AlphaFoldDB" id="A0A2J7ZPS5"/>
<keyword evidence="4" id="KW-0961">Cell wall biogenesis/degradation</keyword>
<dbReference type="GO" id="GO:0071555">
    <property type="term" value="P:cell wall organization"/>
    <property type="evidence" value="ECO:0007669"/>
    <property type="project" value="UniProtKB-KW"/>
</dbReference>
<dbReference type="OrthoDB" id="522664at2759"/>
<name>A0A2J7ZPS5_9CHLO</name>
<organism evidence="5 6">
    <name type="scientific">Tetrabaena socialis</name>
    <dbReference type="NCBI Taxonomy" id="47790"/>
    <lineage>
        <taxon>Eukaryota</taxon>
        <taxon>Viridiplantae</taxon>
        <taxon>Chlorophyta</taxon>
        <taxon>core chlorophytes</taxon>
        <taxon>Chlorophyceae</taxon>
        <taxon>CS clade</taxon>
        <taxon>Chlamydomonadales</taxon>
        <taxon>Tetrabaenaceae</taxon>
        <taxon>Tetrabaena</taxon>
    </lineage>
</organism>
<evidence type="ECO:0000256" key="3">
    <source>
        <dbReference type="ARBA" id="ARBA00023180"/>
    </source>
</evidence>
<evidence type="ECO:0000256" key="2">
    <source>
        <dbReference type="ARBA" id="ARBA00023136"/>
    </source>
</evidence>
<dbReference type="GO" id="GO:0006078">
    <property type="term" value="P:(1-&gt;6)-beta-D-glucan biosynthetic process"/>
    <property type="evidence" value="ECO:0007669"/>
    <property type="project" value="TreeGrafter"/>
</dbReference>
<dbReference type="InterPro" id="IPR005629">
    <property type="entry name" value="Skn1/Kre6/Sbg1"/>
</dbReference>
<dbReference type="PANTHER" id="PTHR31361">
    <property type="entry name" value="BETA-GLUCAN SYNTHESIS-ASSOCIATED PROTEIN KRE6-RELATED"/>
    <property type="match status" value="1"/>
</dbReference>
<evidence type="ECO:0000256" key="1">
    <source>
        <dbReference type="ARBA" id="ARBA00004370"/>
    </source>
</evidence>